<dbReference type="InterPro" id="IPR001792">
    <property type="entry name" value="Acylphosphatase-like_dom"/>
</dbReference>
<evidence type="ECO:0000259" key="6">
    <source>
        <dbReference type="PROSITE" id="PS51160"/>
    </source>
</evidence>
<keyword evidence="4" id="KW-0378">Hydrolase</keyword>
<protein>
    <recommendedName>
        <fullName evidence="2 4">acylphosphatase</fullName>
        <ecNumber evidence="2 4">3.6.1.7</ecNumber>
    </recommendedName>
</protein>
<dbReference type="PROSITE" id="PS00150">
    <property type="entry name" value="ACYLPHOSPHATASE_1"/>
    <property type="match status" value="1"/>
</dbReference>
<dbReference type="Gene3D" id="3.30.70.100">
    <property type="match status" value="1"/>
</dbReference>
<dbReference type="Pfam" id="PF00708">
    <property type="entry name" value="Acylphosphatase"/>
    <property type="match status" value="1"/>
</dbReference>
<dbReference type="InterPro" id="IPR036046">
    <property type="entry name" value="Acylphosphatase-like_dom_sf"/>
</dbReference>
<dbReference type="PANTHER" id="PTHR47268">
    <property type="entry name" value="ACYLPHOSPHATASE"/>
    <property type="match status" value="1"/>
</dbReference>
<dbReference type="EMBL" id="LBVC01000022">
    <property type="protein sequence ID" value="KKQ78427.1"/>
    <property type="molecule type" value="Genomic_DNA"/>
</dbReference>
<dbReference type="InterPro" id="IPR017968">
    <property type="entry name" value="Acylphosphatase_CS"/>
</dbReference>
<comment type="similarity">
    <text evidence="1 5">Belongs to the acylphosphatase family.</text>
</comment>
<comment type="catalytic activity">
    <reaction evidence="3 4">
        <text>an acyl phosphate + H2O = a carboxylate + phosphate + H(+)</text>
        <dbReference type="Rhea" id="RHEA:14965"/>
        <dbReference type="ChEBI" id="CHEBI:15377"/>
        <dbReference type="ChEBI" id="CHEBI:15378"/>
        <dbReference type="ChEBI" id="CHEBI:29067"/>
        <dbReference type="ChEBI" id="CHEBI:43474"/>
        <dbReference type="ChEBI" id="CHEBI:59918"/>
        <dbReference type="EC" id="3.6.1.7"/>
    </reaction>
</comment>
<feature type="domain" description="Acylphosphatase-like" evidence="6">
    <location>
        <begin position="4"/>
        <end position="89"/>
    </location>
</feature>
<evidence type="ECO:0000256" key="4">
    <source>
        <dbReference type="PROSITE-ProRule" id="PRU00520"/>
    </source>
</evidence>
<evidence type="ECO:0000313" key="8">
    <source>
        <dbReference type="Proteomes" id="UP000034324"/>
    </source>
</evidence>
<dbReference type="AlphaFoldDB" id="A0A0G0KI15"/>
<evidence type="ECO:0000256" key="3">
    <source>
        <dbReference type="ARBA" id="ARBA00047645"/>
    </source>
</evidence>
<feature type="active site" evidence="4">
    <location>
        <position position="37"/>
    </location>
</feature>
<evidence type="ECO:0000256" key="5">
    <source>
        <dbReference type="RuleBase" id="RU004168"/>
    </source>
</evidence>
<reference evidence="7 8" key="1">
    <citation type="journal article" date="2015" name="Nature">
        <title>rRNA introns, odd ribosomes, and small enigmatic genomes across a large radiation of phyla.</title>
        <authorList>
            <person name="Brown C.T."/>
            <person name="Hug L.A."/>
            <person name="Thomas B.C."/>
            <person name="Sharon I."/>
            <person name="Castelle C.J."/>
            <person name="Singh A."/>
            <person name="Wilkins M.J."/>
            <person name="Williams K.H."/>
            <person name="Banfield J.F."/>
        </authorList>
    </citation>
    <scope>NUCLEOTIDE SEQUENCE [LARGE SCALE GENOMIC DNA]</scope>
</reference>
<comment type="caution">
    <text evidence="7">The sequence shown here is derived from an EMBL/GenBank/DDBJ whole genome shotgun (WGS) entry which is preliminary data.</text>
</comment>
<dbReference type="EC" id="3.6.1.7" evidence="2 4"/>
<evidence type="ECO:0000313" key="7">
    <source>
        <dbReference type="EMBL" id="KKQ78427.1"/>
    </source>
</evidence>
<evidence type="ECO:0000256" key="2">
    <source>
        <dbReference type="ARBA" id="ARBA00012150"/>
    </source>
</evidence>
<accession>A0A0G0KI15</accession>
<dbReference type="PROSITE" id="PS51160">
    <property type="entry name" value="ACYLPHOSPHATASE_3"/>
    <property type="match status" value="1"/>
</dbReference>
<proteinExistence type="inferred from homology"/>
<sequence length="89" mass="9954">MIRHINVTIYGKVQGVFFRVTAKEKADTLGIKVLAENDPDGTVSIEAVGEKEKLDEFIKWCHLGPSLARVEKVEVAESKLKNFSGFETF</sequence>
<dbReference type="GO" id="GO:0003998">
    <property type="term" value="F:acylphosphatase activity"/>
    <property type="evidence" value="ECO:0007669"/>
    <property type="project" value="UniProtKB-EC"/>
</dbReference>
<dbReference type="Proteomes" id="UP000034324">
    <property type="component" value="Unassembled WGS sequence"/>
</dbReference>
<dbReference type="InterPro" id="IPR020456">
    <property type="entry name" value="Acylphosphatase"/>
</dbReference>
<dbReference type="PANTHER" id="PTHR47268:SF4">
    <property type="entry name" value="ACYLPHOSPHATASE"/>
    <property type="match status" value="1"/>
</dbReference>
<dbReference type="SUPFAM" id="SSF54975">
    <property type="entry name" value="Acylphosphatase/BLUF domain-like"/>
    <property type="match status" value="1"/>
</dbReference>
<gene>
    <name evidence="7" type="ORF">US99_C0022G0019</name>
</gene>
<evidence type="ECO:0000256" key="1">
    <source>
        <dbReference type="ARBA" id="ARBA00005614"/>
    </source>
</evidence>
<organism evidence="7 8">
    <name type="scientific">Candidatus Daviesbacteria bacterium GW2011_GWF2_38_6</name>
    <dbReference type="NCBI Taxonomy" id="1618432"/>
    <lineage>
        <taxon>Bacteria</taxon>
        <taxon>Candidatus Daviesiibacteriota</taxon>
    </lineage>
</organism>
<name>A0A0G0KI15_9BACT</name>
<feature type="active site" evidence="4">
    <location>
        <position position="19"/>
    </location>
</feature>